<dbReference type="InterPro" id="IPR014044">
    <property type="entry name" value="CAP_dom"/>
</dbReference>
<accession>A0AAD5RIM6</accession>
<name>A0AAD5RIM6_PARTN</name>
<dbReference type="Pfam" id="PF00188">
    <property type="entry name" value="CAP"/>
    <property type="match status" value="1"/>
</dbReference>
<comment type="caution">
    <text evidence="2">The sequence shown here is derived from an EMBL/GenBank/DDBJ whole genome shotgun (WGS) entry which is preliminary data.</text>
</comment>
<reference evidence="2" key="1">
    <citation type="submission" date="2021-06" db="EMBL/GenBank/DDBJ databases">
        <title>Parelaphostrongylus tenuis whole genome reference sequence.</title>
        <authorList>
            <person name="Garwood T.J."/>
            <person name="Larsen P.A."/>
            <person name="Fountain-Jones N.M."/>
            <person name="Garbe J.R."/>
            <person name="Macchietto M.G."/>
            <person name="Kania S.A."/>
            <person name="Gerhold R.W."/>
            <person name="Richards J.E."/>
            <person name="Wolf T.M."/>
        </authorList>
    </citation>
    <scope>NUCLEOTIDE SEQUENCE</scope>
    <source>
        <strain evidence="2">MNPRO001-30</strain>
        <tissue evidence="2">Meninges</tissue>
    </source>
</reference>
<dbReference type="EMBL" id="JAHQIW010007501">
    <property type="protein sequence ID" value="KAJ1374999.1"/>
    <property type="molecule type" value="Genomic_DNA"/>
</dbReference>
<dbReference type="InterPro" id="IPR035940">
    <property type="entry name" value="CAP_sf"/>
</dbReference>
<dbReference type="SUPFAM" id="SSF55797">
    <property type="entry name" value="PR-1-like"/>
    <property type="match status" value="1"/>
</dbReference>
<proteinExistence type="predicted"/>
<dbReference type="AlphaFoldDB" id="A0AAD5RIM6"/>
<feature type="domain" description="SCP" evidence="1">
    <location>
        <begin position="10"/>
        <end position="59"/>
    </location>
</feature>
<sequence length="71" mass="7868">MSDDIRQGALNLINQIRSQVALGQFRAMNPMPSASDMSKLAWDCNLENIAQRVIHDCPAPPKSARNAINYV</sequence>
<keyword evidence="3" id="KW-1185">Reference proteome</keyword>
<organism evidence="2 3">
    <name type="scientific">Parelaphostrongylus tenuis</name>
    <name type="common">Meningeal worm</name>
    <dbReference type="NCBI Taxonomy" id="148309"/>
    <lineage>
        <taxon>Eukaryota</taxon>
        <taxon>Metazoa</taxon>
        <taxon>Ecdysozoa</taxon>
        <taxon>Nematoda</taxon>
        <taxon>Chromadorea</taxon>
        <taxon>Rhabditida</taxon>
        <taxon>Rhabditina</taxon>
        <taxon>Rhabditomorpha</taxon>
        <taxon>Strongyloidea</taxon>
        <taxon>Metastrongylidae</taxon>
        <taxon>Parelaphostrongylus</taxon>
    </lineage>
</organism>
<protein>
    <recommendedName>
        <fullName evidence="1">SCP domain-containing protein</fullName>
    </recommendedName>
</protein>
<dbReference type="Proteomes" id="UP001196413">
    <property type="component" value="Unassembled WGS sequence"/>
</dbReference>
<evidence type="ECO:0000313" key="2">
    <source>
        <dbReference type="EMBL" id="KAJ1374999.1"/>
    </source>
</evidence>
<evidence type="ECO:0000313" key="3">
    <source>
        <dbReference type="Proteomes" id="UP001196413"/>
    </source>
</evidence>
<dbReference type="CDD" id="cd05380">
    <property type="entry name" value="CAP_euk"/>
    <property type="match status" value="1"/>
</dbReference>
<evidence type="ECO:0000259" key="1">
    <source>
        <dbReference type="Pfam" id="PF00188"/>
    </source>
</evidence>
<gene>
    <name evidence="2" type="ORF">KIN20_038220</name>
</gene>
<dbReference type="Gene3D" id="3.40.33.10">
    <property type="entry name" value="CAP"/>
    <property type="match status" value="1"/>
</dbReference>